<accession>A0A8D9AS01</accession>
<evidence type="ECO:0000256" key="1">
    <source>
        <dbReference type="SAM" id="MobiDB-lite"/>
    </source>
</evidence>
<name>A0A8D9AS01_9HEMI</name>
<dbReference type="AlphaFoldDB" id="A0A8D9AS01"/>
<organism evidence="2">
    <name type="scientific">Cacopsylla melanoneura</name>
    <dbReference type="NCBI Taxonomy" id="428564"/>
    <lineage>
        <taxon>Eukaryota</taxon>
        <taxon>Metazoa</taxon>
        <taxon>Ecdysozoa</taxon>
        <taxon>Arthropoda</taxon>
        <taxon>Hexapoda</taxon>
        <taxon>Insecta</taxon>
        <taxon>Pterygota</taxon>
        <taxon>Neoptera</taxon>
        <taxon>Paraneoptera</taxon>
        <taxon>Hemiptera</taxon>
        <taxon>Sternorrhyncha</taxon>
        <taxon>Psylloidea</taxon>
        <taxon>Psyllidae</taxon>
        <taxon>Psyllinae</taxon>
        <taxon>Cacopsylla</taxon>
    </lineage>
</organism>
<protein>
    <submittedName>
        <fullName evidence="2">Uncharacterized protein</fullName>
    </submittedName>
</protein>
<proteinExistence type="predicted"/>
<sequence length="129" mass="14339">MTHQTRWGESWTRETAALEVIGVGTRTIVAVGTRPRAVRLPIGTIHAARSTSPALLRLHHLLLLLFGAPAPPPEEETEETRQSRTTTSHDEEDDGRGMIRLSRVNDASSSVVVQTLRGEDRHESGENWR</sequence>
<dbReference type="EMBL" id="HBUF01579339">
    <property type="protein sequence ID" value="CAG6769582.1"/>
    <property type="molecule type" value="Transcribed_RNA"/>
</dbReference>
<feature type="region of interest" description="Disordered" evidence="1">
    <location>
        <begin position="68"/>
        <end position="129"/>
    </location>
</feature>
<feature type="compositionally biased region" description="Basic and acidic residues" evidence="1">
    <location>
        <begin position="117"/>
        <end position="129"/>
    </location>
</feature>
<reference evidence="2" key="1">
    <citation type="submission" date="2021-05" db="EMBL/GenBank/DDBJ databases">
        <authorList>
            <person name="Alioto T."/>
            <person name="Alioto T."/>
            <person name="Gomez Garrido J."/>
        </authorList>
    </citation>
    <scope>NUCLEOTIDE SEQUENCE</scope>
</reference>
<evidence type="ECO:0000313" key="2">
    <source>
        <dbReference type="EMBL" id="CAG6769582.1"/>
    </source>
</evidence>